<name>A0A7W1WS08_9BACL</name>
<comment type="caution">
    <text evidence="1">The sequence shown here is derived from an EMBL/GenBank/DDBJ whole genome shotgun (WGS) entry which is preliminary data.</text>
</comment>
<dbReference type="EMBL" id="JACEIQ010000011">
    <property type="protein sequence ID" value="MBA4495012.1"/>
    <property type="molecule type" value="Genomic_DNA"/>
</dbReference>
<dbReference type="AlphaFoldDB" id="A0A7W1WS08"/>
<sequence>MAREGAINCLTESQVISYVVYVMAKMGYSRKNIAEVVQELNHTFDIKSDDFIYKASLIVGQEDRKKLLPTIRSDKDNNSSNKVT</sequence>
<protein>
    <submittedName>
        <fullName evidence="1">Uncharacterized protein</fullName>
    </submittedName>
</protein>
<evidence type="ECO:0000313" key="1">
    <source>
        <dbReference type="EMBL" id="MBA4495012.1"/>
    </source>
</evidence>
<evidence type="ECO:0000313" key="2">
    <source>
        <dbReference type="Proteomes" id="UP000535491"/>
    </source>
</evidence>
<proteinExistence type="predicted"/>
<dbReference type="Proteomes" id="UP000535491">
    <property type="component" value="Unassembled WGS sequence"/>
</dbReference>
<keyword evidence="2" id="KW-1185">Reference proteome</keyword>
<accession>A0A7W1WS08</accession>
<organism evidence="1 2">
    <name type="scientific">Paenactinomyces guangxiensis</name>
    <dbReference type="NCBI Taxonomy" id="1490290"/>
    <lineage>
        <taxon>Bacteria</taxon>
        <taxon>Bacillati</taxon>
        <taxon>Bacillota</taxon>
        <taxon>Bacilli</taxon>
        <taxon>Bacillales</taxon>
        <taxon>Thermoactinomycetaceae</taxon>
        <taxon>Paenactinomyces</taxon>
    </lineage>
</organism>
<gene>
    <name evidence="1" type="ORF">H1191_11905</name>
</gene>
<dbReference type="RefSeq" id="WP_181752251.1">
    <property type="nucleotide sequence ID" value="NZ_JACEIQ010000011.1"/>
</dbReference>
<reference evidence="1 2" key="1">
    <citation type="submission" date="2020-07" db="EMBL/GenBank/DDBJ databases">
        <authorList>
            <person name="Feng H."/>
        </authorList>
    </citation>
    <scope>NUCLEOTIDE SEQUENCE [LARGE SCALE GENOMIC DNA]</scope>
    <source>
        <strain evidence="2">s-10</strain>
    </source>
</reference>